<proteinExistence type="predicted"/>
<organism evidence="1 2">
    <name type="scientific">Streptococcus equi subsp. zooepidemicus (strain MGCS10565)</name>
    <dbReference type="NCBI Taxonomy" id="552526"/>
    <lineage>
        <taxon>Bacteria</taxon>
        <taxon>Bacillati</taxon>
        <taxon>Bacillota</taxon>
        <taxon>Bacilli</taxon>
        <taxon>Lactobacillales</taxon>
        <taxon>Streptococcaceae</taxon>
        <taxon>Streptococcus</taxon>
    </lineage>
</organism>
<gene>
    <name evidence="1" type="ordered locus">Sez_0301</name>
</gene>
<evidence type="ECO:0000313" key="1">
    <source>
        <dbReference type="EMBL" id="ACG61677.1"/>
    </source>
</evidence>
<evidence type="ECO:0000313" key="2">
    <source>
        <dbReference type="Proteomes" id="UP000001873"/>
    </source>
</evidence>
<protein>
    <recommendedName>
        <fullName evidence="3">ICE protein</fullName>
    </recommendedName>
</protein>
<sequence length="97" mass="11010">MRINNMAQVEIITVLGISNKEDKKEGWLSCVKTNSPAWKTLLLPFNKEIFSSVFNQQLGIYEVKLNNTAVAFGSKPKFEIAEARLIVSFDEILKAYK</sequence>
<dbReference type="KEGG" id="sez:Sez_0301"/>
<dbReference type="Proteomes" id="UP000001873">
    <property type="component" value="Chromosome"/>
</dbReference>
<dbReference type="HOGENOM" id="CLU_2345378_0_0_9"/>
<name>B4U0Z0_STREM</name>
<evidence type="ECO:0008006" key="3">
    <source>
        <dbReference type="Google" id="ProtNLM"/>
    </source>
</evidence>
<dbReference type="EMBL" id="CP001129">
    <property type="protein sequence ID" value="ACG61677.1"/>
    <property type="molecule type" value="Genomic_DNA"/>
</dbReference>
<dbReference type="AlphaFoldDB" id="B4U0Z0"/>
<accession>B4U0Z0</accession>
<reference evidence="1 2" key="1">
    <citation type="journal article" date="2008" name="PLoS ONE">
        <title>Genome sequence of a lancefield group C Streptococcus zooepidemicus strain causing epidemic nephritis: new information about an old disease.</title>
        <authorList>
            <person name="Beres S.B."/>
            <person name="Sesso R."/>
            <person name="Pinto S.W.L."/>
            <person name="Hoe N.P."/>
            <person name="Porcella S.F."/>
            <person name="Deleo F.R."/>
            <person name="Musser J.M."/>
        </authorList>
    </citation>
    <scope>NUCLEOTIDE SEQUENCE [LARGE SCALE GENOMIC DNA]</scope>
    <source>
        <strain evidence="1 2">MGCS10565</strain>
    </source>
</reference>